<evidence type="ECO:0000256" key="1">
    <source>
        <dbReference type="SAM" id="SignalP"/>
    </source>
</evidence>
<feature type="chain" id="PRO_5020495368" evidence="1">
    <location>
        <begin position="31"/>
        <end position="272"/>
    </location>
</feature>
<dbReference type="Gene3D" id="1.25.40.10">
    <property type="entry name" value="Tetratricopeptide repeat domain"/>
    <property type="match status" value="2"/>
</dbReference>
<protein>
    <submittedName>
        <fullName evidence="2">Sel1 repeat family protein</fullName>
    </submittedName>
</protein>
<dbReference type="SUPFAM" id="SSF81901">
    <property type="entry name" value="HCP-like"/>
    <property type="match status" value="1"/>
</dbReference>
<dbReference type="OrthoDB" id="9796900at2"/>
<dbReference type="KEGG" id="paqt:E8L99_16650"/>
<gene>
    <name evidence="2" type="ORF">E8L99_16650</name>
</gene>
<organism evidence="2 3">
    <name type="scientific">Phreatobacter aquaticus</name>
    <dbReference type="NCBI Taxonomy" id="2570229"/>
    <lineage>
        <taxon>Bacteria</taxon>
        <taxon>Pseudomonadati</taxon>
        <taxon>Pseudomonadota</taxon>
        <taxon>Alphaproteobacteria</taxon>
        <taxon>Hyphomicrobiales</taxon>
        <taxon>Phreatobacteraceae</taxon>
        <taxon>Phreatobacter</taxon>
    </lineage>
</organism>
<dbReference type="AlphaFoldDB" id="A0A4D7QNT7"/>
<dbReference type="PANTHER" id="PTHR11102">
    <property type="entry name" value="SEL-1-LIKE PROTEIN"/>
    <property type="match status" value="1"/>
</dbReference>
<feature type="signal peptide" evidence="1">
    <location>
        <begin position="1"/>
        <end position="30"/>
    </location>
</feature>
<proteinExistence type="predicted"/>
<keyword evidence="3" id="KW-1185">Reference proteome</keyword>
<dbReference type="SMART" id="SM00671">
    <property type="entry name" value="SEL1"/>
    <property type="match status" value="4"/>
</dbReference>
<dbReference type="InterPro" id="IPR011990">
    <property type="entry name" value="TPR-like_helical_dom_sf"/>
</dbReference>
<evidence type="ECO:0000313" key="2">
    <source>
        <dbReference type="EMBL" id="QCK87269.1"/>
    </source>
</evidence>
<dbReference type="InterPro" id="IPR050767">
    <property type="entry name" value="Sel1_AlgK"/>
</dbReference>
<keyword evidence="1" id="KW-0732">Signal</keyword>
<dbReference type="EMBL" id="CP039865">
    <property type="protein sequence ID" value="QCK87269.1"/>
    <property type="molecule type" value="Genomic_DNA"/>
</dbReference>
<dbReference type="Proteomes" id="UP000298588">
    <property type="component" value="Chromosome"/>
</dbReference>
<reference evidence="2 3" key="1">
    <citation type="submission" date="2019-04" db="EMBL/GenBank/DDBJ databases">
        <title>Phreatobacter aquaticus sp. nov.</title>
        <authorList>
            <person name="Choi A."/>
            <person name="Baek K."/>
        </authorList>
    </citation>
    <scope>NUCLEOTIDE SEQUENCE [LARGE SCALE GENOMIC DNA]</scope>
    <source>
        <strain evidence="2 3">NMCR1094</strain>
    </source>
</reference>
<accession>A0A4D7QNT7</accession>
<evidence type="ECO:0000313" key="3">
    <source>
        <dbReference type="Proteomes" id="UP000298588"/>
    </source>
</evidence>
<dbReference type="PANTHER" id="PTHR11102:SF160">
    <property type="entry name" value="ERAD-ASSOCIATED E3 UBIQUITIN-PROTEIN LIGASE COMPONENT HRD3"/>
    <property type="match status" value="1"/>
</dbReference>
<sequence length="272" mass="29675">MPMSDAFKVRAFVLALVVALSPAVPTGALAFDGVPRTDDRSPLEAFRAGARALRDGRTDEAVSALQFAANGGHAASAWKLGRMYMDGDGVAQNDLKAFETFRRITIERGDESPNSPDARFISSAFVAMGNYLIEGIPNTYVRANPQRAFELYFYAASTFGDADGQFRLGRLLLEGQGTTRDPRQAARWLSLAAGKSHYKAQAVLGHMLFTGAGVPRQAPRGLMFLTLAKEAASEEDTWVTVMYDEAMRSASDDERGVALRMVEAWLKTAPRR</sequence>
<dbReference type="InterPro" id="IPR006597">
    <property type="entry name" value="Sel1-like"/>
</dbReference>
<name>A0A4D7QNT7_9HYPH</name>
<dbReference type="Pfam" id="PF08238">
    <property type="entry name" value="Sel1"/>
    <property type="match status" value="4"/>
</dbReference>
<dbReference type="RefSeq" id="WP_137100598.1">
    <property type="nucleotide sequence ID" value="NZ_CP039865.1"/>
</dbReference>